<dbReference type="PATRIC" id="fig|1095749.3.peg.804"/>
<dbReference type="AlphaFoldDB" id="I3DFJ3"/>
<protein>
    <submittedName>
        <fullName evidence="2">Stage II sporulation protein E domain protein</fullName>
    </submittedName>
</protein>
<dbReference type="EMBL" id="AJSX01000019">
    <property type="protein sequence ID" value="EIJ70486.1"/>
    <property type="molecule type" value="Genomic_DNA"/>
</dbReference>
<dbReference type="OrthoDB" id="9801841at2"/>
<dbReference type="InterPro" id="IPR001932">
    <property type="entry name" value="PPM-type_phosphatase-like_dom"/>
</dbReference>
<evidence type="ECO:0000259" key="1">
    <source>
        <dbReference type="PROSITE" id="PS51746"/>
    </source>
</evidence>
<dbReference type="PROSITE" id="PS51746">
    <property type="entry name" value="PPM_2"/>
    <property type="match status" value="1"/>
</dbReference>
<accession>I3DFJ3</accession>
<reference evidence="2 3" key="1">
    <citation type="submission" date="2012-03" db="EMBL/GenBank/DDBJ databases">
        <authorList>
            <person name="Harkins D.M."/>
            <person name="Madupu R."/>
            <person name="Durkin A.S."/>
            <person name="Torralba M."/>
            <person name="Methe B."/>
            <person name="Sutton G.G."/>
            <person name="Nelson K.E."/>
        </authorList>
    </citation>
    <scope>NUCLEOTIDE SEQUENCE [LARGE SCALE GENOMIC DNA]</scope>
    <source>
        <strain evidence="2 3">CCUG 2042</strain>
    </source>
</reference>
<gene>
    <name evidence="2" type="ORF">HMPREF1052_1481</name>
</gene>
<dbReference type="eggNOG" id="COG0631">
    <property type="taxonomic scope" value="Bacteria"/>
</dbReference>
<feature type="domain" description="PPM-type phosphatase" evidence="1">
    <location>
        <begin position="22"/>
        <end position="251"/>
    </location>
</feature>
<name>I3DFJ3_9PAST</name>
<comment type="caution">
    <text evidence="2">The sequence shown here is derived from an EMBL/GenBank/DDBJ whole genome shotgun (WGS) entry which is preliminary data.</text>
</comment>
<sequence>MFQLTYCQQAGNKHQKNQDALFNGKAVYQWQLKNAESDILDDKKVILGVADGISNCPKPQLASRFLMEKIATCKALNAAWLRNVQAELCERFALSDFGTSSTFVGCELHFDEKSAVGNGNVLNVGDSRAYKISATDEWSQLSFDHSVLAEMKAQGLALAEIEYAAMYHALSDCITADFDAADFRIHSAAFQLEKGESILLCSDGLHDYITPQQLAHIWQRYTNNTERLQICRKMVKKHRLYDDFSVVVCEIV</sequence>
<dbReference type="SUPFAM" id="SSF81606">
    <property type="entry name" value="PP2C-like"/>
    <property type="match status" value="1"/>
</dbReference>
<evidence type="ECO:0000313" key="2">
    <source>
        <dbReference type="EMBL" id="EIJ70486.1"/>
    </source>
</evidence>
<organism evidence="2 3">
    <name type="scientific">Pasteurella bettyae CCUG 2042</name>
    <dbReference type="NCBI Taxonomy" id="1095749"/>
    <lineage>
        <taxon>Bacteria</taxon>
        <taxon>Pseudomonadati</taxon>
        <taxon>Pseudomonadota</taxon>
        <taxon>Gammaproteobacteria</taxon>
        <taxon>Pasteurellales</taxon>
        <taxon>Pasteurellaceae</taxon>
        <taxon>Pasteurella</taxon>
    </lineage>
</organism>
<dbReference type="SMART" id="SM00332">
    <property type="entry name" value="PP2Cc"/>
    <property type="match status" value="1"/>
</dbReference>
<dbReference type="Proteomes" id="UP000006457">
    <property type="component" value="Unassembled WGS sequence"/>
</dbReference>
<evidence type="ECO:0000313" key="3">
    <source>
        <dbReference type="Proteomes" id="UP000006457"/>
    </source>
</evidence>
<proteinExistence type="predicted"/>
<dbReference type="RefSeq" id="WP_005759935.1">
    <property type="nucleotide sequence ID" value="NZ_AJSX01000019.1"/>
</dbReference>
<dbReference type="InterPro" id="IPR036457">
    <property type="entry name" value="PPM-type-like_dom_sf"/>
</dbReference>
<keyword evidence="3" id="KW-1185">Reference proteome</keyword>
<dbReference type="Gene3D" id="3.60.40.10">
    <property type="entry name" value="PPM-type phosphatase domain"/>
    <property type="match status" value="1"/>
</dbReference>